<keyword evidence="2" id="KW-1185">Reference proteome</keyword>
<organism evidence="1 2">
    <name type="scientific">Plakobranchus ocellatus</name>
    <dbReference type="NCBI Taxonomy" id="259542"/>
    <lineage>
        <taxon>Eukaryota</taxon>
        <taxon>Metazoa</taxon>
        <taxon>Spiralia</taxon>
        <taxon>Lophotrochozoa</taxon>
        <taxon>Mollusca</taxon>
        <taxon>Gastropoda</taxon>
        <taxon>Heterobranchia</taxon>
        <taxon>Euthyneura</taxon>
        <taxon>Panpulmonata</taxon>
        <taxon>Sacoglossa</taxon>
        <taxon>Placobranchoidea</taxon>
        <taxon>Plakobranchidae</taxon>
        <taxon>Plakobranchus</taxon>
    </lineage>
</organism>
<gene>
    <name evidence="1" type="ORF">PoB_006257700</name>
</gene>
<sequence length="113" mass="12909">MEEAFGSVTPLALQTTGLRNMIINHLMLNDHPIIKRLARPNSKCDLLFYVTNLFTNIELHHHIKIKNCELTIANTGIKHFITIRQLPSNTSRPGSYVLLLLKAVHMRAWGVLR</sequence>
<evidence type="ECO:0000313" key="1">
    <source>
        <dbReference type="EMBL" id="GFO36072.1"/>
    </source>
</evidence>
<comment type="caution">
    <text evidence="1">The sequence shown here is derived from an EMBL/GenBank/DDBJ whole genome shotgun (WGS) entry which is preliminary data.</text>
</comment>
<name>A0AAV4CVZ0_9GAST</name>
<protein>
    <submittedName>
        <fullName evidence="1">Uncharacterized protein</fullName>
    </submittedName>
</protein>
<accession>A0AAV4CVZ0</accession>
<evidence type="ECO:0000313" key="2">
    <source>
        <dbReference type="Proteomes" id="UP000735302"/>
    </source>
</evidence>
<dbReference type="Proteomes" id="UP000735302">
    <property type="component" value="Unassembled WGS sequence"/>
</dbReference>
<proteinExistence type="predicted"/>
<dbReference type="EMBL" id="BLXT01007037">
    <property type="protein sequence ID" value="GFO36072.1"/>
    <property type="molecule type" value="Genomic_DNA"/>
</dbReference>
<dbReference type="AlphaFoldDB" id="A0AAV4CVZ0"/>
<reference evidence="1 2" key="1">
    <citation type="journal article" date="2021" name="Elife">
        <title>Chloroplast acquisition without the gene transfer in kleptoplastic sea slugs, Plakobranchus ocellatus.</title>
        <authorList>
            <person name="Maeda T."/>
            <person name="Takahashi S."/>
            <person name="Yoshida T."/>
            <person name="Shimamura S."/>
            <person name="Takaki Y."/>
            <person name="Nagai Y."/>
            <person name="Toyoda A."/>
            <person name="Suzuki Y."/>
            <person name="Arimoto A."/>
            <person name="Ishii H."/>
            <person name="Satoh N."/>
            <person name="Nishiyama T."/>
            <person name="Hasebe M."/>
            <person name="Maruyama T."/>
            <person name="Minagawa J."/>
            <person name="Obokata J."/>
            <person name="Shigenobu S."/>
        </authorList>
    </citation>
    <scope>NUCLEOTIDE SEQUENCE [LARGE SCALE GENOMIC DNA]</scope>
</reference>